<dbReference type="PROSITE" id="PS00715">
    <property type="entry name" value="SIGMA70_1"/>
    <property type="match status" value="1"/>
</dbReference>
<sequence>MKFETSENLPKYFKTIQKNTPLSVAEEGQLVLAIQRGDTSAIHALVKANLKFVVKVANRHLGQGVPIDDLIQEGNIGLLEAAQAFQPREGQRFINYAQLWIRKRINEAVAKTGRIVRLPHNQEYEIFKSKRKGDEVEAPTRVSIDKKIGDDGDNTLGDLILKTGSEVEFAMEMDSIRFQVKQALTVLKERDRGIIMDYFGINREYEVPTDMIAEKYSMTSVRVCQIVKASVEKMRLTII</sequence>
<evidence type="ECO:0000256" key="2">
    <source>
        <dbReference type="ARBA" id="ARBA00023082"/>
    </source>
</evidence>
<dbReference type="PRINTS" id="PR00046">
    <property type="entry name" value="SIGMA70FCT"/>
</dbReference>
<dbReference type="SUPFAM" id="SSF88659">
    <property type="entry name" value="Sigma3 and sigma4 domains of RNA polymerase sigma factors"/>
    <property type="match status" value="1"/>
</dbReference>
<dbReference type="InterPro" id="IPR013324">
    <property type="entry name" value="RNA_pol_sigma_r3/r4-like"/>
</dbReference>
<dbReference type="EMBL" id="LR796923">
    <property type="protein sequence ID" value="CAB4175149.1"/>
    <property type="molecule type" value="Genomic_DNA"/>
</dbReference>
<dbReference type="Pfam" id="PF04542">
    <property type="entry name" value="Sigma70_r2"/>
    <property type="match status" value="1"/>
</dbReference>
<organism evidence="6">
    <name type="scientific">uncultured Caudovirales phage</name>
    <dbReference type="NCBI Taxonomy" id="2100421"/>
    <lineage>
        <taxon>Viruses</taxon>
        <taxon>Duplodnaviria</taxon>
        <taxon>Heunggongvirae</taxon>
        <taxon>Uroviricota</taxon>
        <taxon>Caudoviricetes</taxon>
        <taxon>Peduoviridae</taxon>
        <taxon>Maltschvirus</taxon>
        <taxon>Maltschvirus maltsch</taxon>
    </lineage>
</organism>
<dbReference type="InterPro" id="IPR013325">
    <property type="entry name" value="RNA_pol_sigma_r2"/>
</dbReference>
<dbReference type="PANTHER" id="PTHR30603">
    <property type="entry name" value="RNA POLYMERASE SIGMA FACTOR RPO"/>
    <property type="match status" value="1"/>
</dbReference>
<proteinExistence type="predicted"/>
<keyword evidence="3" id="KW-0238">DNA-binding</keyword>
<dbReference type="GO" id="GO:0006352">
    <property type="term" value="P:DNA-templated transcription initiation"/>
    <property type="evidence" value="ECO:0007669"/>
    <property type="project" value="InterPro"/>
</dbReference>
<dbReference type="Gene3D" id="1.10.601.10">
    <property type="entry name" value="RNA Polymerase Primary Sigma Factor"/>
    <property type="match status" value="1"/>
</dbReference>
<reference evidence="6" key="1">
    <citation type="submission" date="2020-05" db="EMBL/GenBank/DDBJ databases">
        <authorList>
            <person name="Chiriac C."/>
            <person name="Salcher M."/>
            <person name="Ghai R."/>
            <person name="Kavagutti S V."/>
        </authorList>
    </citation>
    <scope>NUCLEOTIDE SEQUENCE</scope>
</reference>
<evidence type="ECO:0000259" key="5">
    <source>
        <dbReference type="PROSITE" id="PS00715"/>
    </source>
</evidence>
<keyword evidence="2" id="KW-0731">Sigma factor</keyword>
<dbReference type="Gene3D" id="1.20.140.160">
    <property type="match status" value="1"/>
</dbReference>
<gene>
    <name evidence="6" type="ORF">UFOVP972_118</name>
</gene>
<dbReference type="GO" id="GO:0003677">
    <property type="term" value="F:DNA binding"/>
    <property type="evidence" value="ECO:0007669"/>
    <property type="project" value="UniProtKB-KW"/>
</dbReference>
<protein>
    <submittedName>
        <fullName evidence="6">RNA polymerase factor sigma-70</fullName>
    </submittedName>
</protein>
<keyword evidence="1" id="KW-0805">Transcription regulation</keyword>
<dbReference type="InterPro" id="IPR050239">
    <property type="entry name" value="Sigma-70_RNA_pol_init_factors"/>
</dbReference>
<dbReference type="InterPro" id="IPR014284">
    <property type="entry name" value="RNA_pol_sigma-70_dom"/>
</dbReference>
<dbReference type="InterPro" id="IPR007627">
    <property type="entry name" value="RNA_pol_sigma70_r2"/>
</dbReference>
<evidence type="ECO:0000256" key="3">
    <source>
        <dbReference type="ARBA" id="ARBA00023125"/>
    </source>
</evidence>
<dbReference type="GO" id="GO:0016987">
    <property type="term" value="F:sigma factor activity"/>
    <property type="evidence" value="ECO:0007669"/>
    <property type="project" value="UniProtKB-KW"/>
</dbReference>
<name>A0A6J5PTH1_9CAUD</name>
<dbReference type="PANTHER" id="PTHR30603:SF47">
    <property type="entry name" value="RNA POLYMERASE SIGMA FACTOR SIGD, CHLOROPLASTIC"/>
    <property type="match status" value="1"/>
</dbReference>
<accession>A0A6J5PTH1</accession>
<dbReference type="NCBIfam" id="TIGR02937">
    <property type="entry name" value="sigma70-ECF"/>
    <property type="match status" value="1"/>
</dbReference>
<keyword evidence="4" id="KW-0804">Transcription</keyword>
<dbReference type="InterPro" id="IPR000943">
    <property type="entry name" value="RNA_pol_sigma70"/>
</dbReference>
<evidence type="ECO:0000256" key="4">
    <source>
        <dbReference type="ARBA" id="ARBA00023163"/>
    </source>
</evidence>
<evidence type="ECO:0000256" key="1">
    <source>
        <dbReference type="ARBA" id="ARBA00023015"/>
    </source>
</evidence>
<dbReference type="SUPFAM" id="SSF88946">
    <property type="entry name" value="Sigma2 domain of RNA polymerase sigma factors"/>
    <property type="match status" value="1"/>
</dbReference>
<feature type="domain" description="RNA polymerase sigma-70" evidence="5">
    <location>
        <begin position="69"/>
        <end position="82"/>
    </location>
</feature>
<evidence type="ECO:0000313" key="6">
    <source>
        <dbReference type="EMBL" id="CAB4175149.1"/>
    </source>
</evidence>